<reference evidence="1" key="1">
    <citation type="journal article" date="2014" name="Front. Microbiol.">
        <title>High frequency of phylogenetically diverse reductive dehalogenase-homologous genes in deep subseafloor sedimentary metagenomes.</title>
        <authorList>
            <person name="Kawai M."/>
            <person name="Futagami T."/>
            <person name="Toyoda A."/>
            <person name="Takaki Y."/>
            <person name="Nishi S."/>
            <person name="Hori S."/>
            <person name="Arai W."/>
            <person name="Tsubouchi T."/>
            <person name="Morono Y."/>
            <person name="Uchiyama I."/>
            <person name="Ito T."/>
            <person name="Fujiyama A."/>
            <person name="Inagaki F."/>
            <person name="Takami H."/>
        </authorList>
    </citation>
    <scope>NUCLEOTIDE SEQUENCE</scope>
    <source>
        <strain evidence="1">Expedition CK06-06</strain>
    </source>
</reference>
<protein>
    <submittedName>
        <fullName evidence="1">Uncharacterized protein</fullName>
    </submittedName>
</protein>
<organism evidence="1">
    <name type="scientific">marine sediment metagenome</name>
    <dbReference type="NCBI Taxonomy" id="412755"/>
    <lineage>
        <taxon>unclassified sequences</taxon>
        <taxon>metagenomes</taxon>
        <taxon>ecological metagenomes</taxon>
    </lineage>
</organism>
<dbReference type="EMBL" id="BARW01021138">
    <property type="protein sequence ID" value="GAI99780.1"/>
    <property type="molecule type" value="Genomic_DNA"/>
</dbReference>
<dbReference type="AlphaFoldDB" id="X1UIR3"/>
<accession>X1UIR3</accession>
<evidence type="ECO:0000313" key="1">
    <source>
        <dbReference type="EMBL" id="GAI99780.1"/>
    </source>
</evidence>
<comment type="caution">
    <text evidence="1">The sequence shown here is derived from an EMBL/GenBank/DDBJ whole genome shotgun (WGS) entry which is preliminary data.</text>
</comment>
<name>X1UIR3_9ZZZZ</name>
<proteinExistence type="predicted"/>
<gene>
    <name evidence="1" type="ORF">S12H4_35563</name>
</gene>
<sequence>MTKEEFNIRIHKEFTPAELALINCNVYWNEKYVTYYQNYHSGQYSKCYDFLIKNRHLLQLEYTPKEWLKDAKMYIINAEILLNKSTGLVSHKLMGSKENESKEDRYRRVILKAIDRIRKEKGIDIEFVGGGSLNCDCRYDLKDEPEIIKIVDEEFNKDLRVSSVPYEG</sequence>